<dbReference type="EnsemblBacteria" id="ABL78173">
    <property type="protein sequence ID" value="ABL78173"/>
    <property type="gene ID" value="Tpen_0771"/>
</dbReference>
<protein>
    <submittedName>
        <fullName evidence="1">Uncharacterized protein</fullName>
    </submittedName>
</protein>
<dbReference type="STRING" id="368408.Tpen_0771"/>
<evidence type="ECO:0000313" key="2">
    <source>
        <dbReference type="Proteomes" id="UP000000641"/>
    </source>
</evidence>
<dbReference type="EMBL" id="CP000505">
    <property type="protein sequence ID" value="ABL78173.1"/>
    <property type="molecule type" value="Genomic_DNA"/>
</dbReference>
<dbReference type="HOGENOM" id="CLU_1754805_0_0_2"/>
<reference evidence="2" key="1">
    <citation type="journal article" date="2008" name="J. Bacteriol.">
        <title>Genome sequence of Thermofilum pendens reveals an exceptional loss of biosynthetic pathways without genome reduction.</title>
        <authorList>
            <person name="Anderson I."/>
            <person name="Rodriguez J."/>
            <person name="Susanti D."/>
            <person name="Porat I."/>
            <person name="Reich C."/>
            <person name="Ulrich L.E."/>
            <person name="Elkins J.G."/>
            <person name="Mavromatis K."/>
            <person name="Lykidis A."/>
            <person name="Kim E."/>
            <person name="Thompson L.S."/>
            <person name="Nolan M."/>
            <person name="Land M."/>
            <person name="Copeland A."/>
            <person name="Lapidus A."/>
            <person name="Lucas S."/>
            <person name="Detter C."/>
            <person name="Zhulin I.B."/>
            <person name="Olsen G.J."/>
            <person name="Whitman W."/>
            <person name="Mukhopadhyay B."/>
            <person name="Bristow J."/>
            <person name="Kyrpides N."/>
        </authorList>
    </citation>
    <scope>NUCLEOTIDE SEQUENCE [LARGE SCALE GENOMIC DNA]</scope>
    <source>
        <strain evidence="2">DSM 2475 / Hrk 5</strain>
    </source>
</reference>
<keyword evidence="2" id="KW-1185">Reference proteome</keyword>
<evidence type="ECO:0000313" key="1">
    <source>
        <dbReference type="EMBL" id="ABL78173.1"/>
    </source>
</evidence>
<name>A1RY93_THEPD</name>
<dbReference type="eggNOG" id="arCOG13405">
    <property type="taxonomic scope" value="Archaea"/>
</dbReference>
<gene>
    <name evidence="1" type="ordered locus">Tpen_0771</name>
</gene>
<organism evidence="1 2">
    <name type="scientific">Thermofilum pendens (strain DSM 2475 / Hrk 5)</name>
    <dbReference type="NCBI Taxonomy" id="368408"/>
    <lineage>
        <taxon>Archaea</taxon>
        <taxon>Thermoproteota</taxon>
        <taxon>Thermoprotei</taxon>
        <taxon>Thermofilales</taxon>
        <taxon>Thermofilaceae</taxon>
        <taxon>Thermofilum</taxon>
    </lineage>
</organism>
<sequence>MAYGVHCALVLILCCTITAYMEGRIDLRITEKGVIAVLPPRRGKLLEEILSRGLGELLADDTVLLRAESLEDAVAMLIELGVREDELAVEGKSVGFKAEVTRKHGVLVCPNCGSPDLERIGIPGLTPTLYVCRKCGFATYLPLEVLPE</sequence>
<dbReference type="AlphaFoldDB" id="A1RY93"/>
<dbReference type="KEGG" id="tpe:Tpen_0771"/>
<dbReference type="Proteomes" id="UP000000641">
    <property type="component" value="Chromosome"/>
</dbReference>
<accession>A1RY93</accession>
<proteinExistence type="predicted"/>